<dbReference type="EMBL" id="REFC01000011">
    <property type="protein sequence ID" value="RMA66490.1"/>
    <property type="molecule type" value="Genomic_DNA"/>
</dbReference>
<protein>
    <submittedName>
        <fullName evidence="2">Uncharacterized protein</fullName>
    </submittedName>
</protein>
<gene>
    <name evidence="2" type="ORF">BXY75_0916</name>
</gene>
<proteinExistence type="predicted"/>
<keyword evidence="3" id="KW-1185">Reference proteome</keyword>
<keyword evidence="1" id="KW-0472">Membrane</keyword>
<keyword evidence="1" id="KW-1133">Transmembrane helix</keyword>
<sequence>MLYRNALLLTGLSTDDSILYGYITMVTLGVLFNWWLRKYPYFFKTILFFKPETFQKLHLYTLQFSSEENKQSYDIVIPWYKKAVLIFVGLTVAFTPFYNFVETLRPETYYLASCCIC</sequence>
<keyword evidence="1" id="KW-0812">Transmembrane</keyword>
<organism evidence="2 3">
    <name type="scientific">Ulvibacter antarcticus</name>
    <dbReference type="NCBI Taxonomy" id="442714"/>
    <lineage>
        <taxon>Bacteria</taxon>
        <taxon>Pseudomonadati</taxon>
        <taxon>Bacteroidota</taxon>
        <taxon>Flavobacteriia</taxon>
        <taxon>Flavobacteriales</taxon>
        <taxon>Flavobacteriaceae</taxon>
        <taxon>Ulvibacter</taxon>
    </lineage>
</organism>
<evidence type="ECO:0000256" key="1">
    <source>
        <dbReference type="SAM" id="Phobius"/>
    </source>
</evidence>
<evidence type="ECO:0000313" key="3">
    <source>
        <dbReference type="Proteomes" id="UP000271339"/>
    </source>
</evidence>
<feature type="transmembrane region" description="Helical" evidence="1">
    <location>
        <begin position="83"/>
        <end position="101"/>
    </location>
</feature>
<reference evidence="2 3" key="1">
    <citation type="submission" date="2018-10" db="EMBL/GenBank/DDBJ databases">
        <title>Genomic Encyclopedia of Archaeal and Bacterial Type Strains, Phase II (KMG-II): from individual species to whole genera.</title>
        <authorList>
            <person name="Goeker M."/>
        </authorList>
    </citation>
    <scope>NUCLEOTIDE SEQUENCE [LARGE SCALE GENOMIC DNA]</scope>
    <source>
        <strain evidence="2 3">DSM 23424</strain>
    </source>
</reference>
<evidence type="ECO:0000313" key="2">
    <source>
        <dbReference type="EMBL" id="RMA66490.1"/>
    </source>
</evidence>
<accession>A0A3L9Z2W3</accession>
<dbReference type="AlphaFoldDB" id="A0A3L9Z2W3"/>
<name>A0A3L9Z2W3_9FLAO</name>
<dbReference type="RefSeq" id="WP_147437224.1">
    <property type="nucleotide sequence ID" value="NZ_REFC01000011.1"/>
</dbReference>
<feature type="transmembrane region" description="Helical" evidence="1">
    <location>
        <begin position="17"/>
        <end position="36"/>
    </location>
</feature>
<dbReference type="Proteomes" id="UP000271339">
    <property type="component" value="Unassembled WGS sequence"/>
</dbReference>
<comment type="caution">
    <text evidence="2">The sequence shown here is derived from an EMBL/GenBank/DDBJ whole genome shotgun (WGS) entry which is preliminary data.</text>
</comment>